<feature type="compositionally biased region" description="Gly residues" evidence="1">
    <location>
        <begin position="70"/>
        <end position="80"/>
    </location>
</feature>
<dbReference type="Proteomes" id="UP000243459">
    <property type="component" value="Chromosome 7"/>
</dbReference>
<dbReference type="AlphaFoldDB" id="A0A5P1EG75"/>
<evidence type="ECO:0000313" key="3">
    <source>
        <dbReference type="Proteomes" id="UP000243459"/>
    </source>
</evidence>
<sequence>MGEDGTDLAQSWSEGSRRGSPLSRRPRNGRGRGEAEISSLVLRSGRGLGEKLRDLIREREREREREKGGGSEGTRGGFDLGRGRTDLAAATKWARTGPISLRAGQRGRGGDLLSRGGHEMGEDGGERRSPLSCSDLGEVWGRSLEI</sequence>
<evidence type="ECO:0000313" key="2">
    <source>
        <dbReference type="EMBL" id="ONK63070.1"/>
    </source>
</evidence>
<protein>
    <submittedName>
        <fullName evidence="2">Uncharacterized protein</fullName>
    </submittedName>
</protein>
<accession>A0A5P1EG75</accession>
<evidence type="ECO:0000256" key="1">
    <source>
        <dbReference type="SAM" id="MobiDB-lite"/>
    </source>
</evidence>
<feature type="compositionally biased region" description="Basic and acidic residues" evidence="1">
    <location>
        <begin position="116"/>
        <end position="129"/>
    </location>
</feature>
<feature type="region of interest" description="Disordered" evidence="1">
    <location>
        <begin position="1"/>
        <end position="83"/>
    </location>
</feature>
<reference evidence="3" key="1">
    <citation type="journal article" date="2017" name="Nat. Commun.">
        <title>The asparagus genome sheds light on the origin and evolution of a young Y chromosome.</title>
        <authorList>
            <person name="Harkess A."/>
            <person name="Zhou J."/>
            <person name="Xu C."/>
            <person name="Bowers J.E."/>
            <person name="Van der Hulst R."/>
            <person name="Ayyampalayam S."/>
            <person name="Mercati F."/>
            <person name="Riccardi P."/>
            <person name="McKain M.R."/>
            <person name="Kakrana A."/>
            <person name="Tang H."/>
            <person name="Ray J."/>
            <person name="Groenendijk J."/>
            <person name="Arikit S."/>
            <person name="Mathioni S.M."/>
            <person name="Nakano M."/>
            <person name="Shan H."/>
            <person name="Telgmann-Rauber A."/>
            <person name="Kanno A."/>
            <person name="Yue Z."/>
            <person name="Chen H."/>
            <person name="Li W."/>
            <person name="Chen Y."/>
            <person name="Xu X."/>
            <person name="Zhang Y."/>
            <person name="Luo S."/>
            <person name="Chen H."/>
            <person name="Gao J."/>
            <person name="Mao Z."/>
            <person name="Pires J.C."/>
            <person name="Luo M."/>
            <person name="Kudrna D."/>
            <person name="Wing R.A."/>
            <person name="Meyers B.C."/>
            <person name="Yi K."/>
            <person name="Kong H."/>
            <person name="Lavrijsen P."/>
            <person name="Sunseri F."/>
            <person name="Falavigna A."/>
            <person name="Ye Y."/>
            <person name="Leebens-Mack J.H."/>
            <person name="Chen G."/>
        </authorList>
    </citation>
    <scope>NUCLEOTIDE SEQUENCE [LARGE SCALE GENOMIC DNA]</scope>
    <source>
        <strain evidence="3">cv. DH0086</strain>
    </source>
</reference>
<dbReference type="EMBL" id="CM007387">
    <property type="protein sequence ID" value="ONK63070.1"/>
    <property type="molecule type" value="Genomic_DNA"/>
</dbReference>
<gene>
    <name evidence="2" type="ORF">A4U43_C07F11100</name>
</gene>
<keyword evidence="3" id="KW-1185">Reference proteome</keyword>
<proteinExistence type="predicted"/>
<organism evidence="2 3">
    <name type="scientific">Asparagus officinalis</name>
    <name type="common">Garden asparagus</name>
    <dbReference type="NCBI Taxonomy" id="4686"/>
    <lineage>
        <taxon>Eukaryota</taxon>
        <taxon>Viridiplantae</taxon>
        <taxon>Streptophyta</taxon>
        <taxon>Embryophyta</taxon>
        <taxon>Tracheophyta</taxon>
        <taxon>Spermatophyta</taxon>
        <taxon>Magnoliopsida</taxon>
        <taxon>Liliopsida</taxon>
        <taxon>Asparagales</taxon>
        <taxon>Asparagaceae</taxon>
        <taxon>Asparagoideae</taxon>
        <taxon>Asparagus</taxon>
    </lineage>
</organism>
<dbReference type="Gramene" id="ONK63070">
    <property type="protein sequence ID" value="ONK63070"/>
    <property type="gene ID" value="A4U43_C07F11100"/>
</dbReference>
<name>A0A5P1EG75_ASPOF</name>
<feature type="compositionally biased region" description="Basic and acidic residues" evidence="1">
    <location>
        <begin position="48"/>
        <end position="69"/>
    </location>
</feature>
<feature type="region of interest" description="Disordered" evidence="1">
    <location>
        <begin position="98"/>
        <end position="134"/>
    </location>
</feature>